<feature type="compositionally biased region" description="Pro residues" evidence="1">
    <location>
        <begin position="183"/>
        <end position="192"/>
    </location>
</feature>
<dbReference type="GeneID" id="17266571"/>
<accession>A0A0D3JBY9</accession>
<organism evidence="2 3">
    <name type="scientific">Emiliania huxleyi (strain CCMP1516)</name>
    <dbReference type="NCBI Taxonomy" id="280463"/>
    <lineage>
        <taxon>Eukaryota</taxon>
        <taxon>Haptista</taxon>
        <taxon>Haptophyta</taxon>
        <taxon>Prymnesiophyceae</taxon>
        <taxon>Isochrysidales</taxon>
        <taxon>Noelaerhabdaceae</taxon>
        <taxon>Emiliania</taxon>
    </lineage>
</organism>
<keyword evidence="3" id="KW-1185">Reference proteome</keyword>
<dbReference type="RefSeq" id="XP_005773453.1">
    <property type="nucleotide sequence ID" value="XM_005773396.1"/>
</dbReference>
<feature type="compositionally biased region" description="Basic and acidic residues" evidence="1">
    <location>
        <begin position="272"/>
        <end position="284"/>
    </location>
</feature>
<name>A0A0D3JBY9_EMIH1</name>
<reference evidence="3" key="1">
    <citation type="journal article" date="2013" name="Nature">
        <title>Pan genome of the phytoplankton Emiliania underpins its global distribution.</title>
        <authorList>
            <person name="Read B.A."/>
            <person name="Kegel J."/>
            <person name="Klute M.J."/>
            <person name="Kuo A."/>
            <person name="Lefebvre S.C."/>
            <person name="Maumus F."/>
            <person name="Mayer C."/>
            <person name="Miller J."/>
            <person name="Monier A."/>
            <person name="Salamov A."/>
            <person name="Young J."/>
            <person name="Aguilar M."/>
            <person name="Claverie J.M."/>
            <person name="Frickenhaus S."/>
            <person name="Gonzalez K."/>
            <person name="Herman E.K."/>
            <person name="Lin Y.C."/>
            <person name="Napier J."/>
            <person name="Ogata H."/>
            <person name="Sarno A.F."/>
            <person name="Shmutz J."/>
            <person name="Schroeder D."/>
            <person name="de Vargas C."/>
            <person name="Verret F."/>
            <person name="von Dassow P."/>
            <person name="Valentin K."/>
            <person name="Van de Peer Y."/>
            <person name="Wheeler G."/>
            <person name="Dacks J.B."/>
            <person name="Delwiche C.F."/>
            <person name="Dyhrman S.T."/>
            <person name="Glockner G."/>
            <person name="John U."/>
            <person name="Richards T."/>
            <person name="Worden A.Z."/>
            <person name="Zhang X."/>
            <person name="Grigoriev I.V."/>
            <person name="Allen A.E."/>
            <person name="Bidle K."/>
            <person name="Borodovsky M."/>
            <person name="Bowler C."/>
            <person name="Brownlee C."/>
            <person name="Cock J.M."/>
            <person name="Elias M."/>
            <person name="Gladyshev V.N."/>
            <person name="Groth M."/>
            <person name="Guda C."/>
            <person name="Hadaegh A."/>
            <person name="Iglesias-Rodriguez M.D."/>
            <person name="Jenkins J."/>
            <person name="Jones B.M."/>
            <person name="Lawson T."/>
            <person name="Leese F."/>
            <person name="Lindquist E."/>
            <person name="Lobanov A."/>
            <person name="Lomsadze A."/>
            <person name="Malik S.B."/>
            <person name="Marsh M.E."/>
            <person name="Mackinder L."/>
            <person name="Mock T."/>
            <person name="Mueller-Roeber B."/>
            <person name="Pagarete A."/>
            <person name="Parker M."/>
            <person name="Probert I."/>
            <person name="Quesneville H."/>
            <person name="Raines C."/>
            <person name="Rensing S.A."/>
            <person name="Riano-Pachon D.M."/>
            <person name="Richier S."/>
            <person name="Rokitta S."/>
            <person name="Shiraiwa Y."/>
            <person name="Soanes D.M."/>
            <person name="van der Giezen M."/>
            <person name="Wahlund T.M."/>
            <person name="Williams B."/>
            <person name="Wilson W."/>
            <person name="Wolfe G."/>
            <person name="Wurch L.L."/>
        </authorList>
    </citation>
    <scope>NUCLEOTIDE SEQUENCE</scope>
</reference>
<proteinExistence type="predicted"/>
<dbReference type="KEGG" id="ehx:EMIHUDRAFT_450891"/>
<sequence>MQNRARAAANDRYPSGLMPPDELGKKRGRYVLGEAGSPPTSRALCFAAEVESPASKRARTRFPLSDDPRVEHHRYQEMPAPPVPNGFLANVAVEAPTGPAVDNAVFNPHGGTAMLSVEVSVSNGGSDDDVSSLALAASARRGEMTLLREAAPQMPPPAAAEPSVANLAKQAGPAEPEALGESQPPPRTPPCVPVRMEPRGSVLIHRDGLPGGVMRGGYDRPPRHGSDRWTFNDREGQPGRGYGGEWRGPPPRRGVGDRGPPPPRGGFGGGHEPPRRGRFDDGRGPPRYSFVDGPLRRGYDERAPPRPPSPQRRYGPPTWAPSPYRF</sequence>
<evidence type="ECO:0000313" key="3">
    <source>
        <dbReference type="Proteomes" id="UP000013827"/>
    </source>
</evidence>
<evidence type="ECO:0008006" key="4">
    <source>
        <dbReference type="Google" id="ProtNLM"/>
    </source>
</evidence>
<dbReference type="AlphaFoldDB" id="A0A0D3JBY9"/>
<dbReference type="HOGENOM" id="CLU_854173_0_0_1"/>
<feature type="compositionally biased region" description="Basic and acidic residues" evidence="1">
    <location>
        <begin position="294"/>
        <end position="304"/>
    </location>
</feature>
<evidence type="ECO:0000313" key="2">
    <source>
        <dbReference type="EnsemblProtists" id="EOD21024"/>
    </source>
</evidence>
<reference evidence="2" key="2">
    <citation type="submission" date="2024-10" db="UniProtKB">
        <authorList>
            <consortium name="EnsemblProtists"/>
        </authorList>
    </citation>
    <scope>IDENTIFICATION</scope>
</reference>
<dbReference type="Proteomes" id="UP000013827">
    <property type="component" value="Unassembled WGS sequence"/>
</dbReference>
<feature type="compositionally biased region" description="Basic and acidic residues" evidence="1">
    <location>
        <begin position="217"/>
        <end position="237"/>
    </location>
</feature>
<feature type="region of interest" description="Disordered" evidence="1">
    <location>
        <begin position="1"/>
        <end position="25"/>
    </location>
</feature>
<protein>
    <recommendedName>
        <fullName evidence="4">Btz domain-containing protein</fullName>
    </recommendedName>
</protein>
<dbReference type="EnsemblProtists" id="EOD21024">
    <property type="protein sequence ID" value="EOD21024"/>
    <property type="gene ID" value="EMIHUDRAFT_450891"/>
</dbReference>
<evidence type="ECO:0000256" key="1">
    <source>
        <dbReference type="SAM" id="MobiDB-lite"/>
    </source>
</evidence>
<feature type="region of interest" description="Disordered" evidence="1">
    <location>
        <begin position="149"/>
        <end position="326"/>
    </location>
</feature>
<dbReference type="PaxDb" id="2903-EOD21024"/>